<organism evidence="3 6">
    <name type="scientific">Theileria annulata</name>
    <dbReference type="NCBI Taxonomy" id="5874"/>
    <lineage>
        <taxon>Eukaryota</taxon>
        <taxon>Sar</taxon>
        <taxon>Alveolata</taxon>
        <taxon>Apicomplexa</taxon>
        <taxon>Aconoidasida</taxon>
        <taxon>Piroplasmida</taxon>
        <taxon>Theileriidae</taxon>
        <taxon>Theileria</taxon>
    </lineage>
</organism>
<dbReference type="KEGG" id="tan:TA04185"/>
<keyword evidence="6" id="KW-1185">Reference proteome</keyword>
<dbReference type="PANTHER" id="PTHR12175">
    <property type="entry name" value="AD039 HT014 THIOREDOXIN FAMILY TRP26"/>
    <property type="match status" value="1"/>
</dbReference>
<evidence type="ECO:0000259" key="2">
    <source>
        <dbReference type="PROSITE" id="PS51532"/>
    </source>
</evidence>
<evidence type="ECO:0000313" key="6">
    <source>
        <dbReference type="Proteomes" id="UP000001950"/>
    </source>
</evidence>
<accession>Q4UC69</accession>
<feature type="domain" description="PITH" evidence="2">
    <location>
        <begin position="25"/>
        <end position="193"/>
    </location>
</feature>
<dbReference type="eggNOG" id="KOG0908">
    <property type="taxonomic scope" value="Eukaryota"/>
</dbReference>
<dbReference type="PROSITE" id="PS51532">
    <property type="entry name" value="PITH"/>
    <property type="match status" value="1"/>
</dbReference>
<evidence type="ECO:0000256" key="1">
    <source>
        <dbReference type="ARBA" id="ARBA00025788"/>
    </source>
</evidence>
<dbReference type="EMBL" id="CR940352">
    <property type="protein sequence ID" value="CAI75582.1"/>
    <property type="molecule type" value="Genomic_DNA"/>
</dbReference>
<dbReference type="Proteomes" id="UP000001950">
    <property type="component" value="Chromosome 3"/>
</dbReference>
<dbReference type="OMA" id="FREPVCI"/>
<proteinExistence type="inferred from homology"/>
<dbReference type="InterPro" id="IPR008979">
    <property type="entry name" value="Galactose-bd-like_sf"/>
</dbReference>
<dbReference type="PANTHER" id="PTHR12175:SF5">
    <property type="entry name" value="OS03G0795500 PROTEIN"/>
    <property type="match status" value="1"/>
</dbReference>
<dbReference type="InterPro" id="IPR010400">
    <property type="entry name" value="PITH_dom"/>
</dbReference>
<dbReference type="EMBL" id="UIVS01000003">
    <property type="protein sequence ID" value="SVP92711.1"/>
    <property type="molecule type" value="Genomic_DNA"/>
</dbReference>
<dbReference type="RefSeq" id="XP_955058.1">
    <property type="nucleotide sequence ID" value="XM_949965.1"/>
</dbReference>
<protein>
    <submittedName>
        <fullName evidence="4">PITH domain containing protein, putative</fullName>
    </submittedName>
</protein>
<evidence type="ECO:0000313" key="3">
    <source>
        <dbReference type="EMBL" id="CAI75582.1"/>
    </source>
</evidence>
<dbReference type="Gene3D" id="2.60.120.470">
    <property type="entry name" value="PITH domain"/>
    <property type="match status" value="1"/>
</dbReference>
<dbReference type="InterPro" id="IPR045099">
    <property type="entry name" value="PITH1-like"/>
</dbReference>
<evidence type="ECO:0000313" key="5">
    <source>
        <dbReference type="EMBL" id="SVP93516.1"/>
    </source>
</evidence>
<dbReference type="GO" id="GO:0005737">
    <property type="term" value="C:cytoplasm"/>
    <property type="evidence" value="ECO:0007669"/>
    <property type="project" value="UniProtKB-ARBA"/>
</dbReference>
<name>Q4UC69_THEAN</name>
<dbReference type="GeneID" id="3865025"/>
<dbReference type="AlphaFoldDB" id="Q4UC69"/>
<dbReference type="STRING" id="5874.Q4UC69"/>
<dbReference type="InterPro" id="IPR037047">
    <property type="entry name" value="PITH_dom_sf"/>
</dbReference>
<reference evidence="4" key="2">
    <citation type="submission" date="2018-07" db="EMBL/GenBank/DDBJ databases">
        <authorList>
            <person name="Quirk P.G."/>
            <person name="Krulwich T.A."/>
        </authorList>
    </citation>
    <scope>NUCLEOTIDE SEQUENCE</scope>
    <source>
        <strain evidence="4">Anand</strain>
    </source>
</reference>
<dbReference type="Pfam" id="PF06201">
    <property type="entry name" value="PITH"/>
    <property type="match status" value="1"/>
</dbReference>
<evidence type="ECO:0000313" key="4">
    <source>
        <dbReference type="EMBL" id="SVP92711.1"/>
    </source>
</evidence>
<dbReference type="OrthoDB" id="2635at2759"/>
<dbReference type="EMBL" id="UIVT01000003">
    <property type="protein sequence ID" value="SVP93516.1"/>
    <property type="molecule type" value="Genomic_DNA"/>
</dbReference>
<sequence>MNSDQAGVDLLLNNNPFKSQSKSPIELNETRNLALQERCIDLTTSTALNVLDGTFGLREILFSCSESRNSMVSDVDPQLILKLFFREPVCIDYLILRANSKPENLDASPPKTLQIYSNRPEFDFSESDSIDPDQVVELVESDSETRVKLKGTRFTHVKSLQIFIVDNSRDTDQTFLNELVIWGKVHPNYKSDF</sequence>
<reference evidence="3 6" key="1">
    <citation type="journal article" date="2005" name="Science">
        <title>Genome of the host-cell transforming parasite Theileria annulata compared with T. parva.</title>
        <authorList>
            <person name="Pain A."/>
            <person name="Renauld H."/>
            <person name="Berriman M."/>
            <person name="Murphy L."/>
            <person name="Yeats C.A."/>
            <person name="Weir W."/>
            <person name="Kerhornou A."/>
            <person name="Aslett M."/>
            <person name="Bishop R."/>
            <person name="Bouchier C."/>
            <person name="Cochet M."/>
            <person name="Coulson R.M.R."/>
            <person name="Cronin A."/>
            <person name="de Villiers E.P."/>
            <person name="Fraser A."/>
            <person name="Fosker N."/>
            <person name="Gardner M."/>
            <person name="Goble A."/>
            <person name="Griffiths-Jones S."/>
            <person name="Harris D.E."/>
            <person name="Katzer F."/>
            <person name="Larke N."/>
            <person name="Lord A."/>
            <person name="Maser P."/>
            <person name="McKellar S."/>
            <person name="Mooney P."/>
            <person name="Morton F."/>
            <person name="Nene V."/>
            <person name="O'Neil S."/>
            <person name="Price C."/>
            <person name="Quail M.A."/>
            <person name="Rabbinowitsch E."/>
            <person name="Rawlings N.D."/>
            <person name="Rutter S."/>
            <person name="Saunders D."/>
            <person name="Seeger K."/>
            <person name="Shah T."/>
            <person name="Squares R."/>
            <person name="Squares S."/>
            <person name="Tivey A."/>
            <person name="Walker A.R."/>
            <person name="Woodward J."/>
            <person name="Dobbelaere D.A.E."/>
            <person name="Langsley G."/>
            <person name="Rajandream M.A."/>
            <person name="McKeever D."/>
            <person name="Shiels B."/>
            <person name="Tait A."/>
            <person name="Barrell B.G."/>
            <person name="Hall N."/>
        </authorList>
    </citation>
    <scope>NUCLEOTIDE SEQUENCE [LARGE SCALE GENOMIC DNA]</scope>
    <source>
        <strain evidence="6">Ankara</strain>
        <strain evidence="3">Ankara isolate clone C9</strain>
    </source>
</reference>
<dbReference type="SUPFAM" id="SSF49785">
    <property type="entry name" value="Galactose-binding domain-like"/>
    <property type="match status" value="1"/>
</dbReference>
<gene>
    <name evidence="3" type="ORF">TA04185</name>
    <name evidence="5" type="ORF">TAT_000250900</name>
    <name evidence="4" type="ORF">TAV_000250900</name>
</gene>
<dbReference type="InParanoid" id="Q4UC69"/>
<dbReference type="VEuPathDB" id="PiroplasmaDB:TA04185"/>
<comment type="similarity">
    <text evidence="1">Belongs to the PITHD1 family.</text>
</comment>